<feature type="transmembrane region" description="Helical" evidence="9">
    <location>
        <begin position="145"/>
        <end position="167"/>
    </location>
</feature>
<evidence type="ECO:0000256" key="2">
    <source>
        <dbReference type="ARBA" id="ARBA00004651"/>
    </source>
</evidence>
<dbReference type="Pfam" id="PF07690">
    <property type="entry name" value="MFS_1"/>
    <property type="match status" value="1"/>
</dbReference>
<dbReference type="GO" id="GO:0022857">
    <property type="term" value="F:transmembrane transporter activity"/>
    <property type="evidence" value="ECO:0007669"/>
    <property type="project" value="InterPro"/>
</dbReference>
<evidence type="ECO:0000256" key="3">
    <source>
        <dbReference type="ARBA" id="ARBA00007520"/>
    </source>
</evidence>
<evidence type="ECO:0000256" key="5">
    <source>
        <dbReference type="ARBA" id="ARBA00022475"/>
    </source>
</evidence>
<feature type="domain" description="Major facilitator superfamily (MFS) profile" evidence="10">
    <location>
        <begin position="21"/>
        <end position="406"/>
    </location>
</feature>
<dbReference type="EMBL" id="NEVK01000008">
    <property type="protein sequence ID" value="OZI16249.1"/>
    <property type="molecule type" value="Genomic_DNA"/>
</dbReference>
<sequence>MTACMQAGEHRPGHKAIPWRTVAIVGFIVCMYGAGMAAVLPVLPFYVREMGGSALMLGVVFAIEALSQFVFAPLIGQLSDRYGRKRVLLGTQVVAAASLLLLAAAPGLLCVLLARALFGTAAGNLSAAAAYVAERSHPDHRRQAIGILTGSVGLGGIVGAGLSGLLSDVSLNAPIYAALVLTLLALCAATYGLDDGHAAPAEPGQANRAGGSIASVLRAPAIRILLAVMMCHFFAFGMYTSQVPVFLADTFVWNGHPFGPKQLSYLMMADGAVNVLVQFTLLGWLGARFSDRSLIVLIFTLLGTGFVVLGLAGTIPVLVFAVLCVSIGDAIAKPTYLAALSVRTPLPRQGAMLGAAQALIAVADVASPVVGGLLLSHALHGAWIGLAVGVAVAGAAAAFAGLPAARAARQDMRA</sequence>
<proteinExistence type="inferred from homology"/>
<accession>A0A261QTX6</accession>
<dbReference type="PROSITE" id="PS00216">
    <property type="entry name" value="SUGAR_TRANSPORT_1"/>
    <property type="match status" value="1"/>
</dbReference>
<dbReference type="InterPro" id="IPR011701">
    <property type="entry name" value="MFS"/>
</dbReference>
<dbReference type="InterPro" id="IPR036259">
    <property type="entry name" value="MFS_trans_sf"/>
</dbReference>
<feature type="transmembrane region" description="Helical" evidence="9">
    <location>
        <begin position="173"/>
        <end position="193"/>
    </location>
</feature>
<keyword evidence="6 9" id="KW-0812">Transmembrane</keyword>
<evidence type="ECO:0000256" key="9">
    <source>
        <dbReference type="SAM" id="Phobius"/>
    </source>
</evidence>
<dbReference type="Gene3D" id="1.20.1250.20">
    <property type="entry name" value="MFS general substrate transporter like domains"/>
    <property type="match status" value="1"/>
</dbReference>
<feature type="transmembrane region" description="Helical" evidence="9">
    <location>
        <begin position="265"/>
        <end position="287"/>
    </location>
</feature>
<dbReference type="GO" id="GO:0005886">
    <property type="term" value="C:plasma membrane"/>
    <property type="evidence" value="ECO:0007669"/>
    <property type="project" value="UniProtKB-SubCell"/>
</dbReference>
<feature type="transmembrane region" description="Helical" evidence="9">
    <location>
        <begin position="53"/>
        <end position="75"/>
    </location>
</feature>
<evidence type="ECO:0000256" key="1">
    <source>
        <dbReference type="ARBA" id="ARBA00003279"/>
    </source>
</evidence>
<feature type="transmembrane region" description="Helical" evidence="9">
    <location>
        <begin position="381"/>
        <end position="405"/>
    </location>
</feature>
<comment type="subcellular location">
    <subcellularLocation>
        <location evidence="2">Cell membrane</location>
        <topology evidence="2">Multi-pass membrane protein</topology>
    </subcellularLocation>
</comment>
<comment type="caution">
    <text evidence="11">The sequence shown here is derived from an EMBL/GenBank/DDBJ whole genome shotgun (WGS) entry which is preliminary data.</text>
</comment>
<gene>
    <name evidence="11" type="ORF">CAL19_16280</name>
</gene>
<name>A0A261QTX6_9BORD</name>
<evidence type="ECO:0000313" key="12">
    <source>
        <dbReference type="Proteomes" id="UP000216947"/>
    </source>
</evidence>
<keyword evidence="12" id="KW-1185">Reference proteome</keyword>
<evidence type="ECO:0000256" key="6">
    <source>
        <dbReference type="ARBA" id="ARBA00022692"/>
    </source>
</evidence>
<feature type="transmembrane region" description="Helical" evidence="9">
    <location>
        <begin position="318"/>
        <end position="339"/>
    </location>
</feature>
<dbReference type="Proteomes" id="UP000216947">
    <property type="component" value="Unassembled WGS sequence"/>
</dbReference>
<dbReference type="PANTHER" id="PTHR23517">
    <property type="entry name" value="RESISTANCE PROTEIN MDTM, PUTATIVE-RELATED-RELATED"/>
    <property type="match status" value="1"/>
</dbReference>
<organism evidence="11 12">
    <name type="scientific">Bordetella genomosp. 7</name>
    <dbReference type="NCBI Taxonomy" id="1416805"/>
    <lineage>
        <taxon>Bacteria</taxon>
        <taxon>Pseudomonadati</taxon>
        <taxon>Pseudomonadota</taxon>
        <taxon>Betaproteobacteria</taxon>
        <taxon>Burkholderiales</taxon>
        <taxon>Alcaligenaceae</taxon>
        <taxon>Bordetella</taxon>
    </lineage>
</organism>
<feature type="transmembrane region" description="Helical" evidence="9">
    <location>
        <begin position="224"/>
        <end position="245"/>
    </location>
</feature>
<feature type="transmembrane region" description="Helical" evidence="9">
    <location>
        <begin position="294"/>
        <end position="312"/>
    </location>
</feature>
<dbReference type="RefSeq" id="WP_094797408.1">
    <property type="nucleotide sequence ID" value="NZ_NEVK01000008.1"/>
</dbReference>
<dbReference type="CDD" id="cd17330">
    <property type="entry name" value="MFS_SLC46_TetA_like"/>
    <property type="match status" value="1"/>
</dbReference>
<keyword evidence="8 9" id="KW-0472">Membrane</keyword>
<dbReference type="PRINTS" id="PR01035">
    <property type="entry name" value="TCRTETA"/>
</dbReference>
<comment type="similarity">
    <text evidence="3">Belongs to the major facilitator superfamily. TCR/Tet family.</text>
</comment>
<dbReference type="InterPro" id="IPR020846">
    <property type="entry name" value="MFS_dom"/>
</dbReference>
<evidence type="ECO:0000256" key="7">
    <source>
        <dbReference type="ARBA" id="ARBA00022989"/>
    </source>
</evidence>
<reference evidence="12" key="1">
    <citation type="submission" date="2017-05" db="EMBL/GenBank/DDBJ databases">
        <title>Complete and WGS of Bordetella genogroups.</title>
        <authorList>
            <person name="Spilker T."/>
            <person name="Lipuma J."/>
        </authorList>
    </citation>
    <scope>NUCLEOTIDE SEQUENCE [LARGE SCALE GENOMIC DNA]</scope>
    <source>
        <strain evidence="12">AU18089</strain>
    </source>
</reference>
<dbReference type="SUPFAM" id="SSF103473">
    <property type="entry name" value="MFS general substrate transporter"/>
    <property type="match status" value="1"/>
</dbReference>
<feature type="transmembrane region" description="Helical" evidence="9">
    <location>
        <begin position="351"/>
        <end position="375"/>
    </location>
</feature>
<keyword evidence="4" id="KW-0813">Transport</keyword>
<feature type="transmembrane region" description="Helical" evidence="9">
    <location>
        <begin position="21"/>
        <end position="47"/>
    </location>
</feature>
<dbReference type="PROSITE" id="PS50850">
    <property type="entry name" value="MFS"/>
    <property type="match status" value="1"/>
</dbReference>
<dbReference type="AlphaFoldDB" id="A0A261QTX6"/>
<dbReference type="PANTHER" id="PTHR23517:SF2">
    <property type="entry name" value="MULTIDRUG RESISTANCE PROTEIN MDTH"/>
    <property type="match status" value="1"/>
</dbReference>
<evidence type="ECO:0000259" key="10">
    <source>
        <dbReference type="PROSITE" id="PS50850"/>
    </source>
</evidence>
<keyword evidence="7 9" id="KW-1133">Transmembrane helix</keyword>
<comment type="function">
    <text evidence="1">Resistance to tetracycline by an active tetracycline efflux. This is an energy-dependent process that decreases the accumulation of the antibiotic in whole cells. This protein functions as a metal-tetracycline/H(+) antiporter.</text>
</comment>
<feature type="transmembrane region" description="Helical" evidence="9">
    <location>
        <begin position="112"/>
        <end position="133"/>
    </location>
</feature>
<dbReference type="InterPro" id="IPR001958">
    <property type="entry name" value="Tet-R_TetA/multi-R_MdtG-like"/>
</dbReference>
<evidence type="ECO:0000256" key="8">
    <source>
        <dbReference type="ARBA" id="ARBA00023136"/>
    </source>
</evidence>
<keyword evidence="5" id="KW-1003">Cell membrane</keyword>
<evidence type="ECO:0000256" key="4">
    <source>
        <dbReference type="ARBA" id="ARBA00022448"/>
    </source>
</evidence>
<feature type="transmembrane region" description="Helical" evidence="9">
    <location>
        <begin position="87"/>
        <end position="106"/>
    </location>
</feature>
<protein>
    <submittedName>
        <fullName evidence="11">MFS transporter</fullName>
    </submittedName>
</protein>
<dbReference type="InterPro" id="IPR050171">
    <property type="entry name" value="MFS_Transporters"/>
</dbReference>
<dbReference type="InterPro" id="IPR005829">
    <property type="entry name" value="Sugar_transporter_CS"/>
</dbReference>
<evidence type="ECO:0000313" key="11">
    <source>
        <dbReference type="EMBL" id="OZI16249.1"/>
    </source>
</evidence>